<evidence type="ECO:0000256" key="1">
    <source>
        <dbReference type="ARBA" id="ARBA00004370"/>
    </source>
</evidence>
<dbReference type="Gene3D" id="2.60.40.10">
    <property type="entry name" value="Immunoglobulins"/>
    <property type="match status" value="1"/>
</dbReference>
<dbReference type="EMBL" id="CAJHUB010000776">
    <property type="protein sequence ID" value="CAD7693223.1"/>
    <property type="molecule type" value="Genomic_DNA"/>
</dbReference>
<dbReference type="Proteomes" id="UP000645828">
    <property type="component" value="Unassembled WGS sequence"/>
</dbReference>
<name>A0A811ZXD6_NYCPR</name>
<evidence type="ECO:0000313" key="5">
    <source>
        <dbReference type="EMBL" id="CAD7693223.1"/>
    </source>
</evidence>
<comment type="subcellular location">
    <subcellularLocation>
        <location evidence="1">Membrane</location>
    </subcellularLocation>
</comment>
<dbReference type="PANTHER" id="PTHR11860:SF4">
    <property type="entry name" value="TRANSMEMBRANE DOMAIN-CONTAINING PROTEIN TMIGD3"/>
    <property type="match status" value="1"/>
</dbReference>
<keyword evidence="6" id="KW-1185">Reference proteome</keyword>
<reference evidence="5" key="1">
    <citation type="submission" date="2020-12" db="EMBL/GenBank/DDBJ databases">
        <authorList>
            <consortium name="Molecular Ecology Group"/>
        </authorList>
    </citation>
    <scope>NUCLEOTIDE SEQUENCE</scope>
    <source>
        <strain evidence="5">TBG_1078</strain>
    </source>
</reference>
<proteinExistence type="predicted"/>
<keyword evidence="2 4" id="KW-0812">Transmembrane</keyword>
<dbReference type="PANTHER" id="PTHR11860">
    <property type="entry name" value="POLYMERIC-IMMUNOGLOBULIN RECEPTOR"/>
    <property type="match status" value="1"/>
</dbReference>
<dbReference type="AlphaFoldDB" id="A0A811ZXD6"/>
<protein>
    <submittedName>
        <fullName evidence="5">(raccoon dog) hypothetical protein</fullName>
    </submittedName>
</protein>
<comment type="caution">
    <text evidence="5">The sequence shown here is derived from an EMBL/GenBank/DDBJ whole genome shotgun (WGS) entry which is preliminary data.</text>
</comment>
<sequence>MYACVLLIGYKALLHQGVFIQEGNLHRCFGSARKPTLFFSCPHYYISSKIWFPLNRSRIPETSGHSLSFQLKVVHFLPVMGFFVLLFLIAFSDAMVMDKKVKESFVLDTASATCNYNAHYKDHRKYWYRGYFRDYGSIWDAGSQFIITVSCLTKEDMGWYWCGIQWDFDRDGMDFTELVVTDNRGGLASDFWSGKGKEPARGLFRGNLCIGVVNTH</sequence>
<dbReference type="GO" id="GO:0005886">
    <property type="term" value="C:plasma membrane"/>
    <property type="evidence" value="ECO:0007669"/>
    <property type="project" value="TreeGrafter"/>
</dbReference>
<dbReference type="InterPro" id="IPR036179">
    <property type="entry name" value="Ig-like_dom_sf"/>
</dbReference>
<feature type="transmembrane region" description="Helical" evidence="4">
    <location>
        <begin position="73"/>
        <end position="92"/>
    </location>
</feature>
<dbReference type="InterPro" id="IPR013783">
    <property type="entry name" value="Ig-like_fold"/>
</dbReference>
<evidence type="ECO:0000256" key="4">
    <source>
        <dbReference type="SAM" id="Phobius"/>
    </source>
</evidence>
<dbReference type="SUPFAM" id="SSF48726">
    <property type="entry name" value="Immunoglobulin"/>
    <property type="match status" value="1"/>
</dbReference>
<keyword evidence="4" id="KW-1133">Transmembrane helix</keyword>
<gene>
    <name evidence="5" type="ORF">NYPRO_LOCUS26015</name>
</gene>
<organism evidence="5 6">
    <name type="scientific">Nyctereutes procyonoides</name>
    <name type="common">Raccoon dog</name>
    <name type="synonym">Canis procyonoides</name>
    <dbReference type="NCBI Taxonomy" id="34880"/>
    <lineage>
        <taxon>Eukaryota</taxon>
        <taxon>Metazoa</taxon>
        <taxon>Chordata</taxon>
        <taxon>Craniata</taxon>
        <taxon>Vertebrata</taxon>
        <taxon>Euteleostomi</taxon>
        <taxon>Mammalia</taxon>
        <taxon>Eutheria</taxon>
        <taxon>Laurasiatheria</taxon>
        <taxon>Carnivora</taxon>
        <taxon>Caniformia</taxon>
        <taxon>Canidae</taxon>
        <taxon>Nyctereutes</taxon>
    </lineage>
</organism>
<evidence type="ECO:0000313" key="6">
    <source>
        <dbReference type="Proteomes" id="UP000645828"/>
    </source>
</evidence>
<dbReference type="GO" id="GO:0004888">
    <property type="term" value="F:transmembrane signaling receptor activity"/>
    <property type="evidence" value="ECO:0007669"/>
    <property type="project" value="TreeGrafter"/>
</dbReference>
<keyword evidence="3 4" id="KW-0472">Membrane</keyword>
<accession>A0A811ZXD6</accession>
<evidence type="ECO:0000256" key="3">
    <source>
        <dbReference type="ARBA" id="ARBA00023136"/>
    </source>
</evidence>
<dbReference type="InterPro" id="IPR050671">
    <property type="entry name" value="CD300_family_receptors"/>
</dbReference>
<evidence type="ECO:0000256" key="2">
    <source>
        <dbReference type="ARBA" id="ARBA00022692"/>
    </source>
</evidence>